<dbReference type="EMBL" id="LECT01000038">
    <property type="protein sequence ID" value="KLU03414.1"/>
    <property type="molecule type" value="Genomic_DNA"/>
</dbReference>
<dbReference type="Proteomes" id="UP000036367">
    <property type="component" value="Unassembled WGS sequence"/>
</dbReference>
<proteinExistence type="predicted"/>
<feature type="region of interest" description="Disordered" evidence="1">
    <location>
        <begin position="1"/>
        <end position="20"/>
    </location>
</feature>
<comment type="caution">
    <text evidence="2">The sequence shown here is derived from an EMBL/GenBank/DDBJ whole genome shotgun (WGS) entry which is preliminary data.</text>
</comment>
<name>A0A0J1ED26_RHOIS</name>
<evidence type="ECO:0000313" key="3">
    <source>
        <dbReference type="Proteomes" id="UP000036367"/>
    </source>
</evidence>
<keyword evidence="3" id="KW-1185">Reference proteome</keyword>
<organism evidence="2 3">
    <name type="scientific">Rhodopirellula islandica</name>
    <dbReference type="NCBI Taxonomy" id="595434"/>
    <lineage>
        <taxon>Bacteria</taxon>
        <taxon>Pseudomonadati</taxon>
        <taxon>Planctomycetota</taxon>
        <taxon>Planctomycetia</taxon>
        <taxon>Pirellulales</taxon>
        <taxon>Pirellulaceae</taxon>
        <taxon>Rhodopirellula</taxon>
    </lineage>
</organism>
<gene>
    <name evidence="2" type="ORF">RISK_004726</name>
</gene>
<evidence type="ECO:0000256" key="1">
    <source>
        <dbReference type="SAM" id="MobiDB-lite"/>
    </source>
</evidence>
<evidence type="ECO:0000313" key="2">
    <source>
        <dbReference type="EMBL" id="KLU03414.1"/>
    </source>
</evidence>
<protein>
    <submittedName>
        <fullName evidence="2">Uncharacterized protein</fullName>
    </submittedName>
</protein>
<accession>A0A0J1ED26</accession>
<sequence length="39" mass="4437">MAFERSVGRFSHRAGKPDEKIIGTIARQKDFAQQEEKSS</sequence>
<dbReference type="AlphaFoldDB" id="A0A0J1ED26"/>
<reference evidence="2" key="1">
    <citation type="submission" date="2015-05" db="EMBL/GenBank/DDBJ databases">
        <title>Permanent draft genome of Rhodopirellula islandicus K833.</title>
        <authorList>
            <person name="Kizina J."/>
            <person name="Richter M."/>
            <person name="Glockner F.O."/>
            <person name="Harder J."/>
        </authorList>
    </citation>
    <scope>NUCLEOTIDE SEQUENCE [LARGE SCALE GENOMIC DNA]</scope>
    <source>
        <strain evidence="2">K833</strain>
    </source>
</reference>